<dbReference type="InterPro" id="IPR022643">
    <property type="entry name" value="De-COase2_C"/>
</dbReference>
<dbReference type="SUPFAM" id="SSF51419">
    <property type="entry name" value="PLP-binding barrel"/>
    <property type="match status" value="1"/>
</dbReference>
<dbReference type="InterPro" id="IPR029066">
    <property type="entry name" value="PLP-binding_barrel"/>
</dbReference>
<dbReference type="EMBL" id="LIAE01009400">
    <property type="protein sequence ID" value="PAV69923.1"/>
    <property type="molecule type" value="Genomic_DNA"/>
</dbReference>
<dbReference type="PRINTS" id="PR01182">
    <property type="entry name" value="ORNDCRBXLASE"/>
</dbReference>
<dbReference type="InterPro" id="IPR002433">
    <property type="entry name" value="Orn_de-COase"/>
</dbReference>
<protein>
    <recommendedName>
        <fullName evidence="5">Orn/DAP/Arg decarboxylase 2 N-terminal domain-containing protein</fullName>
    </recommendedName>
</protein>
<feature type="domain" description="Orn/DAP/Arg decarboxylase 2 N-terminal" evidence="2">
    <location>
        <begin position="2"/>
        <end position="164"/>
    </location>
</feature>
<gene>
    <name evidence="3" type="ORF">WR25_01381</name>
</gene>
<keyword evidence="4" id="KW-1185">Reference proteome</keyword>
<dbReference type="AlphaFoldDB" id="A0A2A2K7M4"/>
<proteinExistence type="predicted"/>
<dbReference type="Pfam" id="PF00278">
    <property type="entry name" value="Orn_DAP_Arg_deC"/>
    <property type="match status" value="1"/>
</dbReference>
<evidence type="ECO:0000259" key="1">
    <source>
        <dbReference type="Pfam" id="PF00278"/>
    </source>
</evidence>
<dbReference type="Proteomes" id="UP000218231">
    <property type="component" value="Unassembled WGS sequence"/>
</dbReference>
<evidence type="ECO:0000259" key="2">
    <source>
        <dbReference type="Pfam" id="PF02784"/>
    </source>
</evidence>
<dbReference type="GO" id="GO:0006596">
    <property type="term" value="P:polyamine biosynthetic process"/>
    <property type="evidence" value="ECO:0007669"/>
    <property type="project" value="InterPro"/>
</dbReference>
<dbReference type="PANTHER" id="PTHR11482:SF56">
    <property type="entry name" value="ANTIZYME INHIBITOR 1"/>
    <property type="match status" value="1"/>
</dbReference>
<name>A0A2A2K7M4_9BILA</name>
<dbReference type="InterPro" id="IPR009006">
    <property type="entry name" value="Ala_racemase/Decarboxylase_C"/>
</dbReference>
<dbReference type="OrthoDB" id="5034579at2759"/>
<dbReference type="SUPFAM" id="SSF50621">
    <property type="entry name" value="Alanine racemase C-terminal domain-like"/>
    <property type="match status" value="1"/>
</dbReference>
<dbReference type="Gene3D" id="2.40.37.10">
    <property type="entry name" value="Lyase, Ornithine Decarboxylase, Chain A, domain 1"/>
    <property type="match status" value="1"/>
</dbReference>
<dbReference type="EMBL" id="LIAE01009400">
    <property type="protein sequence ID" value="PAV69924.1"/>
    <property type="molecule type" value="Genomic_DNA"/>
</dbReference>
<dbReference type="PANTHER" id="PTHR11482">
    <property type="entry name" value="ARGININE/DIAMINOPIMELATE/ORNITHINE DECARBOXYLASE"/>
    <property type="match status" value="1"/>
</dbReference>
<evidence type="ECO:0000313" key="3">
    <source>
        <dbReference type="EMBL" id="PAV69924.1"/>
    </source>
</evidence>
<dbReference type="GO" id="GO:0003824">
    <property type="term" value="F:catalytic activity"/>
    <property type="evidence" value="ECO:0007669"/>
    <property type="project" value="InterPro"/>
</dbReference>
<dbReference type="InterPro" id="IPR022644">
    <property type="entry name" value="De-COase2_N"/>
</dbReference>
<dbReference type="Gene3D" id="3.20.20.10">
    <property type="entry name" value="Alanine racemase"/>
    <property type="match status" value="1"/>
</dbReference>
<dbReference type="Pfam" id="PF02784">
    <property type="entry name" value="Orn_Arg_deC_N"/>
    <property type="match status" value="1"/>
</dbReference>
<accession>A0A2A2K7M4</accession>
<evidence type="ECO:0008006" key="5">
    <source>
        <dbReference type="Google" id="ProtNLM"/>
    </source>
</evidence>
<sequence>MKMAGEANVGTIVIESAKQLEDAVQYAPYARIIIALCLGPRSTMGCDMATAEEILERASDLRANVTGVCFHLGAGQDASAYYKALREVRLLFDTALSRYRINLRSIGLGGGFQAAAAADIEYANEDSQFHKLCYVINESLSELFPISQFPQLNAFATPGRFLAAPAFSLCTAVTGKRALDAKLISNDDFDEGIGYVYSTNDGLYGSFGCRLLDCQPQCKPLFEGSGQEHISTVLGPSLEAVDVAQSLVRVRQLRVGEWLLWPNMGAYSIPLDSDRPAPPVFYYAGQDKWSQMTRKCSLYDLDSRSDGASDVESLSDECELALFEDVIVDSPFELQAQQQ</sequence>
<organism evidence="3 4">
    <name type="scientific">Diploscapter pachys</name>
    <dbReference type="NCBI Taxonomy" id="2018661"/>
    <lineage>
        <taxon>Eukaryota</taxon>
        <taxon>Metazoa</taxon>
        <taxon>Ecdysozoa</taxon>
        <taxon>Nematoda</taxon>
        <taxon>Chromadorea</taxon>
        <taxon>Rhabditida</taxon>
        <taxon>Rhabditina</taxon>
        <taxon>Rhabditomorpha</taxon>
        <taxon>Rhabditoidea</taxon>
        <taxon>Rhabditidae</taxon>
        <taxon>Diploscapter</taxon>
    </lineage>
</organism>
<feature type="domain" description="Orn/DAP/Arg decarboxylase 2 C-terminal" evidence="1">
    <location>
        <begin position="165"/>
        <end position="265"/>
    </location>
</feature>
<comment type="caution">
    <text evidence="3">The sequence shown here is derived from an EMBL/GenBank/DDBJ whole genome shotgun (WGS) entry which is preliminary data.</text>
</comment>
<reference evidence="3 4" key="1">
    <citation type="journal article" date="2017" name="Curr. Biol.">
        <title>Genome architecture and evolution of a unichromosomal asexual nematode.</title>
        <authorList>
            <person name="Fradin H."/>
            <person name="Zegar C."/>
            <person name="Gutwein M."/>
            <person name="Lucas J."/>
            <person name="Kovtun M."/>
            <person name="Corcoran D."/>
            <person name="Baugh L.R."/>
            <person name="Kiontke K."/>
            <person name="Gunsalus K."/>
            <person name="Fitch D.H."/>
            <person name="Piano F."/>
        </authorList>
    </citation>
    <scope>NUCLEOTIDE SEQUENCE [LARGE SCALE GENOMIC DNA]</scope>
    <source>
        <strain evidence="3">PF1309</strain>
    </source>
</reference>
<evidence type="ECO:0000313" key="4">
    <source>
        <dbReference type="Proteomes" id="UP000218231"/>
    </source>
</evidence>